<proteinExistence type="predicted"/>
<keyword evidence="3" id="KW-1185">Reference proteome</keyword>
<keyword evidence="1" id="KW-0472">Membrane</keyword>
<evidence type="ECO:0000313" key="2">
    <source>
        <dbReference type="EMBL" id="KAK7371989.1"/>
    </source>
</evidence>
<name>A0AAN9RHT1_PHACN</name>
<comment type="caution">
    <text evidence="2">The sequence shown here is derived from an EMBL/GenBank/DDBJ whole genome shotgun (WGS) entry which is preliminary data.</text>
</comment>
<dbReference type="EMBL" id="JAYMYR010000003">
    <property type="protein sequence ID" value="KAK7371989.1"/>
    <property type="molecule type" value="Genomic_DNA"/>
</dbReference>
<gene>
    <name evidence="2" type="ORF">VNO80_05356</name>
</gene>
<keyword evidence="1" id="KW-1133">Transmembrane helix</keyword>
<sequence length="79" mass="9997">MNEKEQKWFLSRKWIEIHYHYTLKEKKKRRWYRLQFSLFFLSPIMVLIIILYLFFHLHNTHSPLVRNPLISHTHPDMFL</sequence>
<evidence type="ECO:0000256" key="1">
    <source>
        <dbReference type="SAM" id="Phobius"/>
    </source>
</evidence>
<dbReference type="AlphaFoldDB" id="A0AAN9RHT1"/>
<dbReference type="Proteomes" id="UP001374584">
    <property type="component" value="Unassembled WGS sequence"/>
</dbReference>
<protein>
    <submittedName>
        <fullName evidence="2">Uncharacterized protein</fullName>
    </submittedName>
</protein>
<reference evidence="2 3" key="1">
    <citation type="submission" date="2024-01" db="EMBL/GenBank/DDBJ databases">
        <title>The genomes of 5 underutilized Papilionoideae crops provide insights into root nodulation and disease resistanc.</title>
        <authorList>
            <person name="Jiang F."/>
        </authorList>
    </citation>
    <scope>NUCLEOTIDE SEQUENCE [LARGE SCALE GENOMIC DNA]</scope>
    <source>
        <strain evidence="2">JINMINGXINNONG_FW02</strain>
        <tissue evidence="2">Leaves</tissue>
    </source>
</reference>
<feature type="transmembrane region" description="Helical" evidence="1">
    <location>
        <begin position="36"/>
        <end position="55"/>
    </location>
</feature>
<organism evidence="2 3">
    <name type="scientific">Phaseolus coccineus</name>
    <name type="common">Scarlet runner bean</name>
    <name type="synonym">Phaseolus multiflorus</name>
    <dbReference type="NCBI Taxonomy" id="3886"/>
    <lineage>
        <taxon>Eukaryota</taxon>
        <taxon>Viridiplantae</taxon>
        <taxon>Streptophyta</taxon>
        <taxon>Embryophyta</taxon>
        <taxon>Tracheophyta</taxon>
        <taxon>Spermatophyta</taxon>
        <taxon>Magnoliopsida</taxon>
        <taxon>eudicotyledons</taxon>
        <taxon>Gunneridae</taxon>
        <taxon>Pentapetalae</taxon>
        <taxon>rosids</taxon>
        <taxon>fabids</taxon>
        <taxon>Fabales</taxon>
        <taxon>Fabaceae</taxon>
        <taxon>Papilionoideae</taxon>
        <taxon>50 kb inversion clade</taxon>
        <taxon>NPAAA clade</taxon>
        <taxon>indigoferoid/millettioid clade</taxon>
        <taxon>Phaseoleae</taxon>
        <taxon>Phaseolus</taxon>
    </lineage>
</organism>
<accession>A0AAN9RHT1</accession>
<evidence type="ECO:0000313" key="3">
    <source>
        <dbReference type="Proteomes" id="UP001374584"/>
    </source>
</evidence>
<keyword evidence="1" id="KW-0812">Transmembrane</keyword>